<dbReference type="Proteomes" id="UP000316801">
    <property type="component" value="Unassembled WGS sequence"/>
</dbReference>
<keyword evidence="2" id="KW-1185">Reference proteome</keyword>
<sequence length="121" mass="12790">MNSAYNVADITVAQVDRAFPLASAADVAADLGDWRQFCERIIAARDEGGAREHLLVCENGLGYLKGLCLATLRDTDEGAVMDVPLHVVATVLDEDGVRSALRERLQGLAASAGGARLQLPA</sequence>
<protein>
    <submittedName>
        <fullName evidence="1">Uncharacterized protein</fullName>
    </submittedName>
</protein>
<dbReference type="EMBL" id="VJMG01000028">
    <property type="protein sequence ID" value="TRL38811.1"/>
    <property type="molecule type" value="Genomic_DNA"/>
</dbReference>
<reference evidence="1 2" key="1">
    <citation type="submission" date="2019-07" db="EMBL/GenBank/DDBJ databases">
        <title>Ln-dependent methylotrophs.</title>
        <authorList>
            <person name="Tani A."/>
        </authorList>
    </citation>
    <scope>NUCLEOTIDE SEQUENCE [LARGE SCALE GENOMIC DNA]</scope>
    <source>
        <strain evidence="1 2">SM12</strain>
    </source>
</reference>
<gene>
    <name evidence="1" type="ORF">FNA46_11655</name>
</gene>
<dbReference type="AlphaFoldDB" id="A0A549TAA9"/>
<name>A0A549TAA9_9HYPH</name>
<accession>A0A549TAA9</accession>
<organism evidence="1 2">
    <name type="scientific">Rhizobium straminoryzae</name>
    <dbReference type="NCBI Taxonomy" id="1387186"/>
    <lineage>
        <taxon>Bacteria</taxon>
        <taxon>Pseudomonadati</taxon>
        <taxon>Pseudomonadota</taxon>
        <taxon>Alphaproteobacteria</taxon>
        <taxon>Hyphomicrobiales</taxon>
        <taxon>Rhizobiaceae</taxon>
        <taxon>Rhizobium/Agrobacterium group</taxon>
        <taxon>Rhizobium</taxon>
    </lineage>
</organism>
<comment type="caution">
    <text evidence="1">The sequence shown here is derived from an EMBL/GenBank/DDBJ whole genome shotgun (WGS) entry which is preliminary data.</text>
</comment>
<evidence type="ECO:0000313" key="1">
    <source>
        <dbReference type="EMBL" id="TRL38811.1"/>
    </source>
</evidence>
<evidence type="ECO:0000313" key="2">
    <source>
        <dbReference type="Proteomes" id="UP000316801"/>
    </source>
</evidence>
<dbReference type="RefSeq" id="WP_143125370.1">
    <property type="nucleotide sequence ID" value="NZ_VJMG01000028.1"/>
</dbReference>
<proteinExistence type="predicted"/>